<feature type="transmembrane region" description="Helical" evidence="13">
    <location>
        <begin position="2052"/>
        <end position="2074"/>
    </location>
</feature>
<dbReference type="PANTHER" id="PTHR10037">
    <property type="entry name" value="VOLTAGE-GATED CATION CHANNEL CALCIUM AND SODIUM"/>
    <property type="match status" value="1"/>
</dbReference>
<dbReference type="GO" id="GO:0005249">
    <property type="term" value="F:voltage-gated potassium channel activity"/>
    <property type="evidence" value="ECO:0007669"/>
    <property type="project" value="InterPro"/>
</dbReference>
<evidence type="ECO:0000259" key="14">
    <source>
        <dbReference type="SMART" id="SM00225"/>
    </source>
</evidence>
<feature type="transmembrane region" description="Helical" evidence="13">
    <location>
        <begin position="1327"/>
        <end position="1349"/>
    </location>
</feature>
<feature type="transmembrane region" description="Helical" evidence="13">
    <location>
        <begin position="224"/>
        <end position="245"/>
    </location>
</feature>
<dbReference type="PRINTS" id="PR00169">
    <property type="entry name" value="KCHANNEL"/>
</dbReference>
<evidence type="ECO:0000256" key="13">
    <source>
        <dbReference type="SAM" id="Phobius"/>
    </source>
</evidence>
<dbReference type="OrthoDB" id="2984333at2759"/>
<feature type="transmembrane region" description="Helical" evidence="13">
    <location>
        <begin position="928"/>
        <end position="949"/>
    </location>
</feature>
<dbReference type="GO" id="GO:0051260">
    <property type="term" value="P:protein homooligomerization"/>
    <property type="evidence" value="ECO:0007669"/>
    <property type="project" value="InterPro"/>
</dbReference>
<accession>A0A813PSR4</accession>
<keyword evidence="16" id="KW-1185">Reference proteome</keyword>
<keyword evidence="3 13" id="KW-0812">Transmembrane</keyword>
<dbReference type="InterPro" id="IPR011333">
    <property type="entry name" value="SKP1/BTB/POZ_sf"/>
</dbReference>
<keyword evidence="9" id="KW-0325">Glycoprotein</keyword>
<feature type="transmembrane region" description="Helical" evidence="13">
    <location>
        <begin position="403"/>
        <end position="424"/>
    </location>
</feature>
<keyword evidence="11" id="KW-0175">Coiled coil</keyword>
<comment type="caution">
    <text evidence="15">The sequence shown here is derived from an EMBL/GenBank/DDBJ whole genome shotgun (WGS) entry which is preliminary data.</text>
</comment>
<keyword evidence="8 13" id="KW-0472">Membrane</keyword>
<evidence type="ECO:0000256" key="7">
    <source>
        <dbReference type="ARBA" id="ARBA00023065"/>
    </source>
</evidence>
<dbReference type="CDD" id="cd13433">
    <property type="entry name" value="Na_channel_gate"/>
    <property type="match status" value="1"/>
</dbReference>
<feature type="transmembrane region" description="Helical" evidence="13">
    <location>
        <begin position="1155"/>
        <end position="1181"/>
    </location>
</feature>
<dbReference type="GO" id="GO:0086010">
    <property type="term" value="P:membrane depolarization during action potential"/>
    <property type="evidence" value="ECO:0007669"/>
    <property type="project" value="TreeGrafter"/>
</dbReference>
<evidence type="ECO:0000256" key="12">
    <source>
        <dbReference type="SAM" id="MobiDB-lite"/>
    </source>
</evidence>
<evidence type="ECO:0000256" key="3">
    <source>
        <dbReference type="ARBA" id="ARBA00022692"/>
    </source>
</evidence>
<feature type="transmembrane region" description="Helical" evidence="13">
    <location>
        <begin position="2166"/>
        <end position="2194"/>
    </location>
</feature>
<feature type="region of interest" description="Disordered" evidence="12">
    <location>
        <begin position="1216"/>
        <end position="1253"/>
    </location>
</feature>
<feature type="transmembrane region" description="Helical" evidence="13">
    <location>
        <begin position="1523"/>
        <end position="1547"/>
    </location>
</feature>
<feature type="transmembrane region" description="Helical" evidence="13">
    <location>
        <begin position="1437"/>
        <end position="1465"/>
    </location>
</feature>
<dbReference type="FunFam" id="1.10.287.70:FF:000034">
    <property type="entry name" value="Potassium voltage-gated channel subfamily B member"/>
    <property type="match status" value="1"/>
</dbReference>
<feature type="transmembrane region" description="Helical" evidence="13">
    <location>
        <begin position="1361"/>
        <end position="1386"/>
    </location>
</feature>
<feature type="transmembrane region" description="Helical" evidence="13">
    <location>
        <begin position="1021"/>
        <end position="1041"/>
    </location>
</feature>
<feature type="transmembrane region" description="Helical" evidence="13">
    <location>
        <begin position="889"/>
        <end position="916"/>
    </location>
</feature>
<name>A0A813PSR4_9BILA</name>
<dbReference type="InterPro" id="IPR027359">
    <property type="entry name" value="Volt_channel_dom_sf"/>
</dbReference>
<proteinExistence type="predicted"/>
<feature type="transmembrane region" description="Helical" evidence="13">
    <location>
        <begin position="1767"/>
        <end position="1784"/>
    </location>
</feature>
<feature type="transmembrane region" description="Helical" evidence="13">
    <location>
        <begin position="335"/>
        <end position="354"/>
    </location>
</feature>
<dbReference type="FunFam" id="3.30.710.10:FF:000010">
    <property type="entry name" value="Potassium voltage-gated channel subfamily B member"/>
    <property type="match status" value="1"/>
</dbReference>
<dbReference type="Proteomes" id="UP000663879">
    <property type="component" value="Unassembled WGS sequence"/>
</dbReference>
<keyword evidence="4" id="KW-0677">Repeat</keyword>
<dbReference type="InterPro" id="IPR000210">
    <property type="entry name" value="BTB/POZ_dom"/>
</dbReference>
<evidence type="ECO:0000313" key="15">
    <source>
        <dbReference type="EMBL" id="CAF0755515.1"/>
    </source>
</evidence>
<evidence type="ECO:0000256" key="11">
    <source>
        <dbReference type="SAM" id="Coils"/>
    </source>
</evidence>
<gene>
    <name evidence="15" type="ORF">OXX778_LOCUS4150</name>
</gene>
<dbReference type="InterPro" id="IPR044564">
    <property type="entry name" value="Na_chnl_inactivation_gate"/>
</dbReference>
<feature type="transmembrane region" description="Helical" evidence="13">
    <location>
        <begin position="436"/>
        <end position="458"/>
    </location>
</feature>
<dbReference type="FunFam" id="1.20.120.350:FF:000009">
    <property type="entry name" value="Voltage-dependent T-type calcium channel subunit alpha"/>
    <property type="match status" value="1"/>
</dbReference>
<dbReference type="Gene3D" id="1.10.287.70">
    <property type="match status" value="5"/>
</dbReference>
<keyword evidence="5" id="KW-0851">Voltage-gated channel</keyword>
<evidence type="ECO:0000256" key="6">
    <source>
        <dbReference type="ARBA" id="ARBA00022989"/>
    </source>
</evidence>
<dbReference type="Gene3D" id="3.30.710.10">
    <property type="entry name" value="Potassium Channel Kv1.1, Chain A"/>
    <property type="match status" value="1"/>
</dbReference>
<keyword evidence="10" id="KW-0407">Ion channel</keyword>
<dbReference type="InterPro" id="IPR003971">
    <property type="entry name" value="K_chnl_volt-dep_Kv5/Kv9"/>
</dbReference>
<evidence type="ECO:0000256" key="1">
    <source>
        <dbReference type="ARBA" id="ARBA00004141"/>
    </source>
</evidence>
<feature type="transmembrane region" description="Helical" evidence="13">
    <location>
        <begin position="1831"/>
        <end position="1853"/>
    </location>
</feature>
<feature type="transmembrane region" description="Helical" evidence="13">
    <location>
        <begin position="464"/>
        <end position="489"/>
    </location>
</feature>
<dbReference type="GO" id="GO:0019228">
    <property type="term" value="P:neuronal action potential"/>
    <property type="evidence" value="ECO:0007669"/>
    <property type="project" value="TreeGrafter"/>
</dbReference>
<dbReference type="InterPro" id="IPR003131">
    <property type="entry name" value="T1-type_BTB"/>
</dbReference>
<feature type="compositionally biased region" description="Polar residues" evidence="12">
    <location>
        <begin position="575"/>
        <end position="584"/>
    </location>
</feature>
<comment type="subcellular location">
    <subcellularLocation>
        <location evidence="1">Membrane</location>
        <topology evidence="1">Multi-pass membrane protein</topology>
    </subcellularLocation>
</comment>
<dbReference type="InterPro" id="IPR043203">
    <property type="entry name" value="VGCC_Ca_Na"/>
</dbReference>
<feature type="transmembrane region" description="Helical" evidence="13">
    <location>
        <begin position="2010"/>
        <end position="2040"/>
    </location>
</feature>
<evidence type="ECO:0000256" key="5">
    <source>
        <dbReference type="ARBA" id="ARBA00022882"/>
    </source>
</evidence>
<keyword evidence="2" id="KW-0813">Transport</keyword>
<keyword evidence="7" id="KW-0406">Ion transport</keyword>
<dbReference type="GO" id="GO:0005248">
    <property type="term" value="F:voltage-gated sodium channel activity"/>
    <property type="evidence" value="ECO:0007669"/>
    <property type="project" value="TreeGrafter"/>
</dbReference>
<dbReference type="PRINTS" id="PR01494">
    <property type="entry name" value="KV9CHANNEL"/>
</dbReference>
<feature type="transmembrane region" description="Helical" evidence="13">
    <location>
        <begin position="2271"/>
        <end position="2298"/>
    </location>
</feature>
<dbReference type="SUPFAM" id="SSF81324">
    <property type="entry name" value="Voltage-gated potassium channels"/>
    <property type="match status" value="5"/>
</dbReference>
<feature type="region of interest" description="Disordered" evidence="12">
    <location>
        <begin position="564"/>
        <end position="584"/>
    </location>
</feature>
<feature type="compositionally biased region" description="Basic and acidic residues" evidence="12">
    <location>
        <begin position="1216"/>
        <end position="1232"/>
    </location>
</feature>
<evidence type="ECO:0000256" key="10">
    <source>
        <dbReference type="ARBA" id="ARBA00023303"/>
    </source>
</evidence>
<dbReference type="SMART" id="SM00225">
    <property type="entry name" value="BTB"/>
    <property type="match status" value="1"/>
</dbReference>
<dbReference type="Pfam" id="PF02214">
    <property type="entry name" value="BTB_2"/>
    <property type="match status" value="1"/>
</dbReference>
<feature type="domain" description="BTB" evidence="14">
    <location>
        <begin position="68"/>
        <end position="177"/>
    </location>
</feature>
<evidence type="ECO:0000313" key="16">
    <source>
        <dbReference type="Proteomes" id="UP000663879"/>
    </source>
</evidence>
<dbReference type="Pfam" id="PF00520">
    <property type="entry name" value="Ion_trans"/>
    <property type="match status" value="5"/>
</dbReference>
<evidence type="ECO:0000256" key="2">
    <source>
        <dbReference type="ARBA" id="ARBA00022448"/>
    </source>
</evidence>
<reference evidence="15" key="1">
    <citation type="submission" date="2021-02" db="EMBL/GenBank/DDBJ databases">
        <authorList>
            <person name="Nowell W R."/>
        </authorList>
    </citation>
    <scope>NUCLEOTIDE SEQUENCE</scope>
    <source>
        <strain evidence="15">Ploen Becks lab</strain>
    </source>
</reference>
<dbReference type="SUPFAM" id="SSF54695">
    <property type="entry name" value="POZ domain"/>
    <property type="match status" value="1"/>
</dbReference>
<keyword evidence="6 13" id="KW-1133">Transmembrane helix</keyword>
<dbReference type="Gene3D" id="1.10.238.10">
    <property type="entry name" value="EF-hand"/>
    <property type="match status" value="1"/>
</dbReference>
<dbReference type="GO" id="GO:0008076">
    <property type="term" value="C:voltage-gated potassium channel complex"/>
    <property type="evidence" value="ECO:0007669"/>
    <property type="project" value="InterPro"/>
</dbReference>
<dbReference type="InterPro" id="IPR003968">
    <property type="entry name" value="K_chnl_volt-dep_Kv"/>
</dbReference>
<dbReference type="Gene3D" id="1.20.120.350">
    <property type="entry name" value="Voltage-gated potassium channels. Chain C"/>
    <property type="match status" value="5"/>
</dbReference>
<dbReference type="GO" id="GO:0001518">
    <property type="term" value="C:voltage-gated sodium channel complex"/>
    <property type="evidence" value="ECO:0007669"/>
    <property type="project" value="TreeGrafter"/>
</dbReference>
<dbReference type="PRINTS" id="PR01491">
    <property type="entry name" value="KVCHANNEL"/>
</dbReference>
<feature type="coiled-coil region" evidence="11">
    <location>
        <begin position="1621"/>
        <end position="1648"/>
    </location>
</feature>
<feature type="transmembrane region" description="Helical" evidence="13">
    <location>
        <begin position="1936"/>
        <end position="1961"/>
    </location>
</feature>
<feature type="transmembrane region" description="Helical" evidence="13">
    <location>
        <begin position="961"/>
        <end position="981"/>
    </location>
</feature>
<evidence type="ECO:0000256" key="4">
    <source>
        <dbReference type="ARBA" id="ARBA00022737"/>
    </source>
</evidence>
<dbReference type="PANTHER" id="PTHR10037:SF62">
    <property type="entry name" value="SODIUM CHANNEL PROTEIN 60E"/>
    <property type="match status" value="1"/>
</dbReference>
<sequence length="2455" mass="282282">MIVANHQQASSPTKSTNLFLNETLLTGETNLETYDESSKNLIDLTESADEEVQDEETQTPLRLEKNFRRVVLNVGGVKHELLWSALERLPKTRLGKLRFAKNLNEIQELCDDFDPSENEFFFDRSPRSFSSVVNFYRTGKLHLVEDVCVLSFHDDLNYWGIHEFYLEPCCQHKYYQRKELVLEEIRKEEESLRERIIEENFGCCCPRIRKRVWDLMEKPQTSRAARIIAIVSIFFIVLSSVALTLNTIPEIQTKVPVHSYVPSIKILNSTHNITEMVVNPNLHHGNILTINGLNYTLADNPHLESVEAVCMGWFTLELLLRLWSSPSKLKFFKSPLNFIDFVAILPYYVSLFVLNQRYENFNNARRIIQVFRVLRILRVLKLARHSTGLQSLGYTLKQSYKELGLLMTFLAIGILLFSSLAYFAEKEEYQTKFTSIPAAFWWASITMTTVGYGDIYPITLPGKIVGSVCCICGVLVIALPIPIIVNNFADFYKEQTRKEKALKRKEELIKARLSGSLVSVNNHNAITKTKTLPNIHLKNALHNNYLTKKDSSSRCKVIPKNSITVKLDTPPPSPNKTISPISSDNSLSLNRLKSQKKENLKFSEHHLCDVKETPKIITFLEENKSKNDVTKSLPSFEDTDKIVNNQFELKMVKNKLQEIKNQQKKHASSNGFSSNNLRAMEVVLKRSHEVLNRILPRTSSDHNTNRILLTNEWSLNEKLRFDSEKEKVEVLTEVENPKGSLIDEDNEEGEVFRLLSPTLLARFEQMRVERKKRLKEAENKQIVMREKIVDGEIIYETESGENEDDDDLLFSDYDGSDRRLSEGNQVPISLGLIPKKIYQRPAIEIDPFIHKREQTFVVISKRFRKPNIYRFSSTKSLLLFSPFNKFRRFLIWIVTWQFFDWFMILTILINLIILAIPLDTNQANITEYVFNSIYTIEAILKILARGFFLKPYTYIRDPWNILDFLILIISWITIILNAATAGTSVNLSALRAFRVLRVLKTINIIPGLKIVVSSILRALPMFLQVIGLMGLVCAILALFNLQAYQGTFSQKCVKTYSSSSIEYSNWIKNEANWYFDTTGSNFWLPCANGSSSNEGRSCPIDYTCLRGIGQNPRYGTKHFDNFGFSMMLTFQIFTLDYWDDVYQTVLDTSGMWNMVYFIVIVFAGAFYLVNLTFPVVALAYYTEVKIAAMKQDEAEKELVFDLKTLKAKMAERQKELEEFEKKKQSGEKRSNDDESDQEDVPTEGFWPRLTDGQFKDDSDIANIADIKLSENLGGFNSIIQEGLPTAHFHGRDLVADDRSWYLCLKLGKFHLAFIKVQNFFCKIVNNIYFELFIAFCIIFNTIVMAIQYDGQPKTIDDLQDITNYVVFGIFVLEAILKMIALGRMYFLDAGNWFDLIIIALSIVDFAVPNLNGLTVFRTFRLLRIFKLAKTWKTMSKILKIIASTLPAMCFIVIILTILLFIFAVLGNGLFGESYRNYYGSNQPYWNFFDVPHALLVVFRALNGERIQPETECWLVAGPLCIIVFYPITIFGNFMILNLILAVLLAAFDPENLHKFEKNTKDQRIEREIQRFKKFFAKIFSCCMCACCENLPCFRKNAVVSPEMSLDSTQDTIQEFEEENFLNKDKAKLIEEERRRRKLLKQKEAMKKIQEKNTNKKPKNILQRCFPTIFYKKIFKCSNDENKLYRVWTKFRKIILKIVENPLFEIIILLTIFLSSLALCFEDVNLKKGSQGAELIKIFDYIFLSIFIIEMILKLFGLGIKKYFTDPWCLLDFVIVIVSIISVALEANNSSTDISFLRALRTLRALRPLKAISRFSGIKTIINSLIYSIPSIINVLIICMIFWLIFSIIGVTLFKGRFYKCVNNSTGIKLTDIKNKTECLGRSGALWYNSKINFDNVAIGFLALFQVATFQGWIEIMQDSVDISDVGLQPIVKNSEWVYIFYIAFILIGAQFILRLIIAVIIDNFNHLKKQFQVGVIDIFLTSKQLKYLQTMNQIGVTYPSKAMKRPNNKFLAFVFDMVASPKFEISITIVIALNMIVIAFEYYGNTIQQNNIINVVNTIFVTIYGLETVFKIVGLRLHFFRNLWNIFDLFINLLSILSNDQINIISNQIKSNDSMAERSKAPDSNAPLEGYLSIVIIQPNLLRLIRIFRVSSALRHFKFATGIRKLLYALFISLPASFNIGILLALIMFIYSILGMNFFSNVKLLNGLTETQNFQTFGKSMITLFRVSTGAGWNELLLGLSINNTDPGVSCSDSFDFQTTNTYEANGCGNFGLAIAFLVTFVILTRVILLNLFIAVLLESYSLANSLEENGITQDDFDMFFLIWQKYDPYATQFIKANQLSNFIAELDSPFCVPKPNDKAIALFNIPITQNEMVHCLDVLHAVAKYSSGECEEDDEFYDMQTRLDMQFLKYFPIRNDYVSISSTMQRKKQDIAAKKITKAIKNYIIAKKIKGDKK</sequence>
<feature type="transmembrane region" description="Helical" evidence="13">
    <location>
        <begin position="1737"/>
        <end position="1755"/>
    </location>
</feature>
<organism evidence="15 16">
    <name type="scientific">Brachionus calyciflorus</name>
    <dbReference type="NCBI Taxonomy" id="104777"/>
    <lineage>
        <taxon>Eukaryota</taxon>
        <taxon>Metazoa</taxon>
        <taxon>Spiralia</taxon>
        <taxon>Gnathifera</taxon>
        <taxon>Rotifera</taxon>
        <taxon>Eurotatoria</taxon>
        <taxon>Monogononta</taxon>
        <taxon>Pseudotrocha</taxon>
        <taxon>Ploima</taxon>
        <taxon>Brachionidae</taxon>
        <taxon>Brachionus</taxon>
    </lineage>
</organism>
<evidence type="ECO:0000256" key="8">
    <source>
        <dbReference type="ARBA" id="ARBA00023136"/>
    </source>
</evidence>
<evidence type="ECO:0000256" key="9">
    <source>
        <dbReference type="ARBA" id="ARBA00023180"/>
    </source>
</evidence>
<protein>
    <recommendedName>
        <fullName evidence="14">BTB domain-containing protein</fullName>
    </recommendedName>
</protein>
<dbReference type="EMBL" id="CAJNOC010000396">
    <property type="protein sequence ID" value="CAF0755515.1"/>
    <property type="molecule type" value="Genomic_DNA"/>
</dbReference>
<feature type="transmembrane region" description="Helical" evidence="13">
    <location>
        <begin position="1693"/>
        <end position="1717"/>
    </location>
</feature>
<dbReference type="InterPro" id="IPR005821">
    <property type="entry name" value="Ion_trans_dom"/>
</dbReference>